<dbReference type="InterPro" id="IPR051270">
    <property type="entry name" value="Tyrosine-tRNA_ligase_regulator"/>
</dbReference>
<keyword evidence="5" id="KW-0436">Ligase</keyword>
<reference evidence="5" key="1">
    <citation type="submission" date="2015-07" db="EMBL/GenBank/DDBJ databases">
        <title>Adaptation to a free-living lifestyle via gene acquisitions in the diplomonad Trepomonas sp. PC1.</title>
        <authorList>
            <person name="Xu F."/>
            <person name="Jerlstrom-Hultqvist J."/>
            <person name="Kolisko M."/>
            <person name="Simpson A.G.B."/>
            <person name="Roger A.J."/>
            <person name="Svard S.G."/>
            <person name="Andersson J.O."/>
        </authorList>
    </citation>
    <scope>NUCLEOTIDE SEQUENCE</scope>
    <source>
        <strain evidence="5">PC1</strain>
    </source>
</reference>
<dbReference type="EMBL" id="GDID01005527">
    <property type="protein sequence ID" value="JAP91079.1"/>
    <property type="molecule type" value="Transcribed_RNA"/>
</dbReference>
<proteinExistence type="predicted"/>
<keyword evidence="2 3" id="KW-0694">RNA-binding</keyword>
<name>A0A146K6D7_9EUKA</name>
<gene>
    <name evidence="5" type="ORF">TPC1_17410</name>
</gene>
<dbReference type="PANTHER" id="PTHR11586:SF37">
    <property type="entry name" value="TRNA-BINDING DOMAIN-CONTAINING PROTEIN"/>
    <property type="match status" value="1"/>
</dbReference>
<evidence type="ECO:0000259" key="4">
    <source>
        <dbReference type="PROSITE" id="PS50886"/>
    </source>
</evidence>
<feature type="non-terminal residue" evidence="5">
    <location>
        <position position="1"/>
    </location>
</feature>
<dbReference type="AlphaFoldDB" id="A0A146K6D7"/>
<organism evidence="5">
    <name type="scientific">Trepomonas sp. PC1</name>
    <dbReference type="NCBI Taxonomy" id="1076344"/>
    <lineage>
        <taxon>Eukaryota</taxon>
        <taxon>Metamonada</taxon>
        <taxon>Diplomonadida</taxon>
        <taxon>Hexamitidae</taxon>
        <taxon>Hexamitinae</taxon>
        <taxon>Trepomonas</taxon>
    </lineage>
</organism>
<evidence type="ECO:0000313" key="5">
    <source>
        <dbReference type="EMBL" id="JAP91079.1"/>
    </source>
</evidence>
<dbReference type="PANTHER" id="PTHR11586">
    <property type="entry name" value="TRNA-AMINOACYLATION COFACTOR ARC1 FAMILY MEMBER"/>
    <property type="match status" value="1"/>
</dbReference>
<dbReference type="GO" id="GO:0000049">
    <property type="term" value="F:tRNA binding"/>
    <property type="evidence" value="ECO:0007669"/>
    <property type="project" value="UniProtKB-UniRule"/>
</dbReference>
<feature type="domain" description="TRNA-binding" evidence="4">
    <location>
        <begin position="43"/>
        <end position="150"/>
    </location>
</feature>
<evidence type="ECO:0000256" key="2">
    <source>
        <dbReference type="ARBA" id="ARBA00022884"/>
    </source>
</evidence>
<keyword evidence="1 3" id="KW-0820">tRNA-binding</keyword>
<accession>A0A146K6D7</accession>
<evidence type="ECO:0000256" key="3">
    <source>
        <dbReference type="PROSITE-ProRule" id="PRU00209"/>
    </source>
</evidence>
<protein>
    <submittedName>
        <fullName evidence="5">Methionyl-tRNA synthetase</fullName>
    </submittedName>
</protein>
<dbReference type="PROSITE" id="PS50886">
    <property type="entry name" value="TRBD"/>
    <property type="match status" value="1"/>
</dbReference>
<evidence type="ECO:0000256" key="1">
    <source>
        <dbReference type="ARBA" id="ARBA00022555"/>
    </source>
</evidence>
<dbReference type="InterPro" id="IPR012340">
    <property type="entry name" value="NA-bd_OB-fold"/>
</dbReference>
<dbReference type="Pfam" id="PF01588">
    <property type="entry name" value="tRNA_bind"/>
    <property type="match status" value="1"/>
</dbReference>
<dbReference type="GO" id="GO:0004812">
    <property type="term" value="F:aminoacyl-tRNA ligase activity"/>
    <property type="evidence" value="ECO:0007669"/>
    <property type="project" value="UniProtKB-KW"/>
</dbReference>
<dbReference type="SUPFAM" id="SSF50249">
    <property type="entry name" value="Nucleic acid-binding proteins"/>
    <property type="match status" value="1"/>
</dbReference>
<keyword evidence="5" id="KW-0030">Aminoacyl-tRNA synthetase</keyword>
<dbReference type="InterPro" id="IPR002547">
    <property type="entry name" value="tRNA-bd_dom"/>
</dbReference>
<dbReference type="Gene3D" id="2.40.50.140">
    <property type="entry name" value="Nucleic acid-binding proteins"/>
    <property type="match status" value="1"/>
</dbReference>
<sequence length="206" mass="22474">IDKISKLIESLEAKTGVPAEVKIQQKQTKQKEEKIDLPVDIINFSKCDIRVTQIKTCEPVPDSDKLLKMTLDIGKGEIRLFAAGIAQYYKPEDLIGKKIVTILNLPPRPMCNKTITSAAMLFAGSFGEEPNRVVKLCFPDQGIEVGTRVVPEGFEIPEADGSAKKVFEKVVVLLKSKDQVMTIGGVKLLAGGKTISVDVPDDSHLG</sequence>